<dbReference type="InterPro" id="IPR007173">
    <property type="entry name" value="ALO_C"/>
</dbReference>
<keyword evidence="2" id="KW-0560">Oxidoreductase</keyword>
<feature type="domain" description="FAD-binding PCMH-type" evidence="3">
    <location>
        <begin position="19"/>
        <end position="186"/>
    </location>
</feature>
<dbReference type="RefSeq" id="WP_203538964.1">
    <property type="nucleotide sequence ID" value="NZ_JAESND010000006.1"/>
</dbReference>
<evidence type="ECO:0000259" key="3">
    <source>
        <dbReference type="PROSITE" id="PS51387"/>
    </source>
</evidence>
<organism evidence="4 5">
    <name type="scientific">Jeongeupia naejangsanensis</name>
    <dbReference type="NCBI Taxonomy" id="613195"/>
    <lineage>
        <taxon>Bacteria</taxon>
        <taxon>Pseudomonadati</taxon>
        <taxon>Pseudomonadota</taxon>
        <taxon>Betaproteobacteria</taxon>
        <taxon>Neisseriales</taxon>
        <taxon>Chitinibacteraceae</taxon>
        <taxon>Jeongeupia</taxon>
    </lineage>
</organism>
<dbReference type="SUPFAM" id="SSF56176">
    <property type="entry name" value="FAD-binding/transporter-associated domain-like"/>
    <property type="match status" value="1"/>
</dbReference>
<sequence length="442" mass="48972">MSVRPVSKHDVTNWSDTETVCGTEQSLRVVDEDALRRAVTGTDGRIRPLGTRYSNVRLLNLAQPSDVAALMDGYTGMVRHDAGSVTYKSGTPLHVIYDELKAMGRMLPHAPGVIAVQSLGGAVATGTHGQGLQQCAISDSVLAIRLMLADGRVMTLDESDAGFDGAKLNLGCLGIVLEITLRTIPYAEHICSKVSISDDVLFDQFIQINQQHEYAKCWWFPDEQQAMLWYSDAVQDWRQENVNALADGVFSRTIDNSLTLMGQDIRPDQADCKPYQTVTRFRDEAQLQAGIPDIWCKGIPVPQINFEIAVDLDRFADAVAALKRIHRDSPQRTHYPVILRCTGPSGAWLSPTLNRPVCYFGFVVYYAMDGGISKAGMDYVSQVEQALGALGGRPHWGKYFEAERYRWPALYPDLNRFITLKHSLDPLNRFGNAFSDGVLALA</sequence>
<dbReference type="PANTHER" id="PTHR43762:SF1">
    <property type="entry name" value="D-ARABINONO-1,4-LACTONE OXIDASE"/>
    <property type="match status" value="1"/>
</dbReference>
<dbReference type="PIRSF" id="PIRSF000136">
    <property type="entry name" value="LGO_GLO"/>
    <property type="match status" value="1"/>
</dbReference>
<dbReference type="InterPro" id="IPR006094">
    <property type="entry name" value="Oxid_FAD_bind_N"/>
</dbReference>
<gene>
    <name evidence="4" type="ORF">JMJ54_12890</name>
</gene>
<dbReference type="InterPro" id="IPR016166">
    <property type="entry name" value="FAD-bd_PCMH"/>
</dbReference>
<evidence type="ECO:0000313" key="5">
    <source>
        <dbReference type="Proteomes" id="UP000809431"/>
    </source>
</evidence>
<evidence type="ECO:0000313" key="4">
    <source>
        <dbReference type="EMBL" id="MBM3116728.1"/>
    </source>
</evidence>
<keyword evidence="1" id="KW-0274">FAD</keyword>
<dbReference type="Gene3D" id="3.30.465.10">
    <property type="match status" value="1"/>
</dbReference>
<name>A0ABS2BME2_9NEIS</name>
<protein>
    <submittedName>
        <fullName evidence="4">FAD-binding protein</fullName>
    </submittedName>
</protein>
<accession>A0ABS2BME2</accession>
<dbReference type="PROSITE" id="PS51387">
    <property type="entry name" value="FAD_PCMH"/>
    <property type="match status" value="1"/>
</dbReference>
<comment type="caution">
    <text evidence="4">The sequence shown here is derived from an EMBL/GenBank/DDBJ whole genome shotgun (WGS) entry which is preliminary data.</text>
</comment>
<reference evidence="4 5" key="1">
    <citation type="submission" date="2021-01" db="EMBL/GenBank/DDBJ databases">
        <title>Draft Genome Sequence and Polyhydroxyalkanoate Biosynthetic Potential of Jeongeupia naejangsanensis Type Strain DSM 24253.</title>
        <authorList>
            <person name="Turrini P."/>
            <person name="Artuso I."/>
            <person name="Lugli G.A."/>
            <person name="Frangipani E."/>
            <person name="Ventura M."/>
            <person name="Visca P."/>
        </authorList>
    </citation>
    <scope>NUCLEOTIDE SEQUENCE [LARGE SCALE GENOMIC DNA]</scope>
    <source>
        <strain evidence="4 5">DSM 24253</strain>
    </source>
</reference>
<evidence type="ECO:0000256" key="2">
    <source>
        <dbReference type="ARBA" id="ARBA00023002"/>
    </source>
</evidence>
<dbReference type="InterPro" id="IPR010031">
    <property type="entry name" value="FAD_lactone_oxidase-like"/>
</dbReference>
<dbReference type="InterPro" id="IPR036318">
    <property type="entry name" value="FAD-bd_PCMH-like_sf"/>
</dbReference>
<keyword evidence="1" id="KW-0285">Flavoprotein</keyword>
<dbReference type="Gene3D" id="3.30.70.2520">
    <property type="match status" value="1"/>
</dbReference>
<proteinExistence type="predicted"/>
<dbReference type="InterPro" id="IPR016169">
    <property type="entry name" value="FAD-bd_PCMH_sub2"/>
</dbReference>
<dbReference type="Proteomes" id="UP000809431">
    <property type="component" value="Unassembled WGS sequence"/>
</dbReference>
<dbReference type="PANTHER" id="PTHR43762">
    <property type="entry name" value="L-GULONOLACTONE OXIDASE"/>
    <property type="match status" value="1"/>
</dbReference>
<keyword evidence="5" id="KW-1185">Reference proteome</keyword>
<dbReference type="Pfam" id="PF04030">
    <property type="entry name" value="ALO"/>
    <property type="match status" value="1"/>
</dbReference>
<dbReference type="EMBL" id="JAESND010000006">
    <property type="protein sequence ID" value="MBM3116728.1"/>
    <property type="molecule type" value="Genomic_DNA"/>
</dbReference>
<evidence type="ECO:0000256" key="1">
    <source>
        <dbReference type="ARBA" id="ARBA00022827"/>
    </source>
</evidence>
<dbReference type="Pfam" id="PF01565">
    <property type="entry name" value="FAD_binding_4"/>
    <property type="match status" value="1"/>
</dbReference>